<dbReference type="Proteomes" id="UP000238081">
    <property type="component" value="Unassembled WGS sequence"/>
</dbReference>
<organism evidence="2 3">
    <name type="scientific">Clostridium butyricum</name>
    <dbReference type="NCBI Taxonomy" id="1492"/>
    <lineage>
        <taxon>Bacteria</taxon>
        <taxon>Bacillati</taxon>
        <taxon>Bacillota</taxon>
        <taxon>Clostridia</taxon>
        <taxon>Eubacteriales</taxon>
        <taxon>Clostridiaceae</taxon>
        <taxon>Clostridium</taxon>
    </lineage>
</organism>
<sequence>MNKLVLLNDIKKEKKVNNIKQEKSRYKLNTIEPKDYSNFKEKFCGYISGNIKENTSIMNQVSDIIRKIFFINNKLFIDLINFLYDDCLGTSTAITFEDLCNFEKDDFIVSVLDDYREFKYRIGIQSYDCNNIAIYIKKFQVCGNYENVVNFQVKRNQYKKACDNEDNTPVIKENNEFKVLVIDSDIEVPDLFEYKIDSDKKSEIYELNIFKSWKYDFKKLAENKIYMLSPLKIFDFKKRLNALKQEGYTEKFLKEEIGRFFKEINAPLYRMKDSGNIIDEDIKQINMIAMELLSCFMKDKCLDLSDMYQKLP</sequence>
<evidence type="ECO:0000313" key="4">
    <source>
        <dbReference type="Proteomes" id="UP000321089"/>
    </source>
</evidence>
<protein>
    <submittedName>
        <fullName evidence="2">Uncharacterized protein</fullName>
    </submittedName>
</protein>
<dbReference type="RefSeq" id="WP_043665731.1">
    <property type="nucleotide sequence ID" value="NZ_BKBC01000058.1"/>
</dbReference>
<dbReference type="AlphaFoldDB" id="A0A2S7FB61"/>
<evidence type="ECO:0000313" key="3">
    <source>
        <dbReference type="Proteomes" id="UP000238081"/>
    </source>
</evidence>
<evidence type="ECO:0000313" key="1">
    <source>
        <dbReference type="EMBL" id="GEQ22720.1"/>
    </source>
</evidence>
<proteinExistence type="predicted"/>
<dbReference type="EMBL" id="BKBC01000058">
    <property type="protein sequence ID" value="GEQ22720.1"/>
    <property type="molecule type" value="Genomic_DNA"/>
</dbReference>
<dbReference type="Proteomes" id="UP000321089">
    <property type="component" value="Unassembled WGS sequence"/>
</dbReference>
<reference evidence="2 3" key="1">
    <citation type="submission" date="2016-01" db="EMBL/GenBank/DDBJ databases">
        <title>Characterization of the Clostridium difficile lineages that are prevalent in Hong Kong and China.</title>
        <authorList>
            <person name="Kwok J.S.-L."/>
            <person name="Lam W.-Y."/>
            <person name="Ip M."/>
            <person name="Chan T.-F."/>
            <person name="Hawkey P.M."/>
            <person name="Tsui S.K.-W."/>
        </authorList>
    </citation>
    <scope>NUCLEOTIDE SEQUENCE [LARGE SCALE GENOMIC DNA]</scope>
    <source>
        <strain evidence="2 3">300064</strain>
    </source>
</reference>
<dbReference type="EMBL" id="LRDH01000102">
    <property type="protein sequence ID" value="PPV15135.1"/>
    <property type="molecule type" value="Genomic_DNA"/>
</dbReference>
<evidence type="ECO:0000313" key="2">
    <source>
        <dbReference type="EMBL" id="PPV15135.1"/>
    </source>
</evidence>
<gene>
    <name evidence="2" type="ORF">AWN73_12725</name>
    <name evidence="1" type="ORF">CBU02nite_32260</name>
</gene>
<accession>A0A2S7FB61</accession>
<comment type="caution">
    <text evidence="2">The sequence shown here is derived from an EMBL/GenBank/DDBJ whole genome shotgun (WGS) entry which is preliminary data.</text>
</comment>
<reference evidence="1 4" key="2">
    <citation type="submission" date="2019-07" db="EMBL/GenBank/DDBJ databases">
        <title>Whole genome shotgun sequence of Clostridium butyricum NBRC 3858.</title>
        <authorList>
            <person name="Hosoyama A."/>
            <person name="Uohara A."/>
            <person name="Ohji S."/>
            <person name="Ichikawa N."/>
        </authorList>
    </citation>
    <scope>NUCLEOTIDE SEQUENCE [LARGE SCALE GENOMIC DNA]</scope>
    <source>
        <strain evidence="1 4">NBRC 3858</strain>
    </source>
</reference>
<name>A0A2S7FB61_CLOBU</name>